<evidence type="ECO:0000313" key="32">
    <source>
        <dbReference type="EMBL" id="KKH23261.1"/>
    </source>
</evidence>
<dbReference type="EMBL" id="JJOR01000021">
    <property type="protein sequence ID" value="KKG08007.1"/>
    <property type="molecule type" value="Genomic_DNA"/>
</dbReference>
<dbReference type="Proteomes" id="UP000034820">
    <property type="component" value="Unassembled WGS sequence"/>
</dbReference>
<evidence type="ECO:0000313" key="79">
    <source>
        <dbReference type="Proteomes" id="UP000034232"/>
    </source>
</evidence>
<dbReference type="Proteomes" id="UP000034298">
    <property type="component" value="Unassembled WGS sequence"/>
</dbReference>
<dbReference type="EMBL" id="JJQQ01000123">
    <property type="protein sequence ID" value="KKH65470.1"/>
    <property type="molecule type" value="Genomic_DNA"/>
</dbReference>
<dbReference type="EMBL" id="JJQJ01000086">
    <property type="protein sequence ID" value="KKH50140.1"/>
    <property type="molecule type" value="Genomic_DNA"/>
</dbReference>
<evidence type="ECO:0000313" key="30">
    <source>
        <dbReference type="EMBL" id="KKH12905.1"/>
    </source>
</evidence>
<evidence type="ECO:0000313" key="59">
    <source>
        <dbReference type="Proteomes" id="UP000033814"/>
    </source>
</evidence>
<dbReference type="EMBL" id="JJQT01000049">
    <property type="protein sequence ID" value="KKH81409.1"/>
    <property type="molecule type" value="Genomic_DNA"/>
</dbReference>
<dbReference type="EMBL" id="JJPD01000084">
    <property type="protein sequence ID" value="KKG42079.1"/>
    <property type="molecule type" value="Genomic_DNA"/>
</dbReference>
<dbReference type="EMBL" id="JJQI01000093">
    <property type="protein sequence ID" value="KKH37662.1"/>
    <property type="molecule type" value="Genomic_DNA"/>
</dbReference>
<dbReference type="EMBL" id="JJPO01000094">
    <property type="protein sequence ID" value="KKG72398.1"/>
    <property type="molecule type" value="Genomic_DNA"/>
</dbReference>
<keyword evidence="95" id="KW-1185">Reference proteome</keyword>
<dbReference type="Proteomes" id="UP000033885">
    <property type="component" value="Unassembled WGS sequence"/>
</dbReference>
<dbReference type="EMBL" id="JJQW01000034">
    <property type="protein sequence ID" value="KKH89671.1"/>
    <property type="molecule type" value="Genomic_DNA"/>
</dbReference>
<dbReference type="Proteomes" id="UP000034577">
    <property type="component" value="Unassembled WGS sequence"/>
</dbReference>
<dbReference type="Proteomes" id="UP000034243">
    <property type="component" value="Unassembled WGS sequence"/>
</dbReference>
<dbReference type="EMBL" id="JJPV01000003">
    <property type="protein sequence ID" value="KKH04168.1"/>
    <property type="molecule type" value="Genomic_DNA"/>
</dbReference>
<evidence type="ECO:0000313" key="113">
    <source>
        <dbReference type="Proteomes" id="UP000300067"/>
    </source>
</evidence>
<evidence type="ECO:0000313" key="36">
    <source>
        <dbReference type="EMBL" id="KKH32913.1"/>
    </source>
</evidence>
<evidence type="ECO:0000313" key="86">
    <source>
        <dbReference type="Proteomes" id="UP000034387"/>
    </source>
</evidence>
<evidence type="ECO:0000313" key="108">
    <source>
        <dbReference type="Proteomes" id="UP000034921"/>
    </source>
</evidence>
<evidence type="ECO:0000313" key="75">
    <source>
        <dbReference type="Proteomes" id="UP000034152"/>
    </source>
</evidence>
<dbReference type="EMBL" id="JJPH01000125">
    <property type="protein sequence ID" value="KKG48585.1"/>
    <property type="molecule type" value="Genomic_DNA"/>
</dbReference>
<dbReference type="EMBL" id="JJOT01000120">
    <property type="protein sequence ID" value="KKF98582.1"/>
    <property type="molecule type" value="Genomic_DNA"/>
</dbReference>
<evidence type="ECO:0000313" key="84">
    <source>
        <dbReference type="Proteomes" id="UP000034298"/>
    </source>
</evidence>
<evidence type="ECO:0000313" key="105">
    <source>
        <dbReference type="Proteomes" id="UP000034820"/>
    </source>
</evidence>
<evidence type="ECO:0000313" key="74">
    <source>
        <dbReference type="Proteomes" id="UP000034151"/>
    </source>
</evidence>
<evidence type="ECO:0000313" key="49">
    <source>
        <dbReference type="EMBL" id="KKH80344.1"/>
    </source>
</evidence>
<evidence type="ECO:0000313" key="111">
    <source>
        <dbReference type="Proteomes" id="UP000034944"/>
    </source>
</evidence>
<evidence type="ECO:0000313" key="53">
    <source>
        <dbReference type="EMBL" id="KKH93288.1"/>
    </source>
</evidence>
<dbReference type="Proteomes" id="UP000034399">
    <property type="component" value="Unassembled WGS sequence"/>
</dbReference>
<dbReference type="Proteomes" id="UP000034152">
    <property type="component" value="Unassembled WGS sequence"/>
</dbReference>
<organism evidence="46">
    <name type="scientific">Methanosarcina mazei</name>
    <name type="common">Methanosarcina frisia</name>
    <dbReference type="NCBI Taxonomy" id="2209"/>
    <lineage>
        <taxon>Archaea</taxon>
        <taxon>Methanobacteriati</taxon>
        <taxon>Methanobacteriota</taxon>
        <taxon>Stenosarchaea group</taxon>
        <taxon>Methanomicrobia</taxon>
        <taxon>Methanosarcinales</taxon>
        <taxon>Methanosarcinaceae</taxon>
        <taxon>Methanosarcina</taxon>
    </lineage>
</organism>
<dbReference type="EMBL" id="JJPP01000093">
    <property type="protein sequence ID" value="KKG78945.1"/>
    <property type="molecule type" value="Genomic_DNA"/>
</dbReference>
<evidence type="ECO:0000313" key="21">
    <source>
        <dbReference type="EMBL" id="KKG83281.1"/>
    </source>
</evidence>
<dbReference type="EMBL" id="JJPE01000134">
    <property type="protein sequence ID" value="KKG41426.1"/>
    <property type="molecule type" value="Genomic_DNA"/>
</dbReference>
<dbReference type="Proteomes" id="UP000033864">
    <property type="component" value="Unassembled WGS sequence"/>
</dbReference>
<evidence type="ECO:0000313" key="83">
    <source>
        <dbReference type="Proteomes" id="UP000034279"/>
    </source>
</evidence>
<evidence type="ECO:0000313" key="45">
    <source>
        <dbReference type="EMBL" id="KKH65470.1"/>
    </source>
</evidence>
<evidence type="ECO:0000313" key="72">
    <source>
        <dbReference type="Proteomes" id="UP000034074"/>
    </source>
</evidence>
<evidence type="ECO:0000313" key="24">
    <source>
        <dbReference type="EMBL" id="KKG92276.1"/>
    </source>
</evidence>
<evidence type="ECO:0000313" key="89">
    <source>
        <dbReference type="Proteomes" id="UP000034424"/>
    </source>
</evidence>
<evidence type="ECO:0000313" key="61">
    <source>
        <dbReference type="Proteomes" id="UP000033864"/>
    </source>
</evidence>
<dbReference type="Proteomes" id="UP000034468">
    <property type="component" value="Unassembled WGS sequence"/>
</dbReference>
<evidence type="ECO:0000313" key="23">
    <source>
        <dbReference type="EMBL" id="KKG87030.1"/>
    </source>
</evidence>
<evidence type="ECO:0000313" key="69">
    <source>
        <dbReference type="Proteomes" id="UP000034040"/>
    </source>
</evidence>
<dbReference type="EMBL" id="JJQB01000015">
    <property type="protein sequence ID" value="KKH23261.1"/>
    <property type="molecule type" value="Genomic_DNA"/>
</dbReference>
<evidence type="ECO:0000313" key="55">
    <source>
        <dbReference type="EMBL" id="KKI04349.1"/>
    </source>
</evidence>
<evidence type="ECO:0000313" key="51">
    <source>
        <dbReference type="EMBL" id="KKH85871.1"/>
    </source>
</evidence>
<dbReference type="EMBL" id="JJRB01000058">
    <property type="protein sequence ID" value="KKI04349.1"/>
    <property type="molecule type" value="Genomic_DNA"/>
</dbReference>
<dbReference type="EMBL" id="JJQM01000131">
    <property type="protein sequence ID" value="KKH52936.1"/>
    <property type="molecule type" value="Genomic_DNA"/>
</dbReference>
<dbReference type="Proteomes" id="UP000034001">
    <property type="component" value="Unassembled WGS sequence"/>
</dbReference>
<dbReference type="EMBL" id="JJQD01000128">
    <property type="protein sequence ID" value="KKH26786.1"/>
    <property type="molecule type" value="Genomic_DNA"/>
</dbReference>
<gene>
    <name evidence="57" type="ORF">DKM28_17655</name>
    <name evidence="5" type="ORF">DU30_02425</name>
    <name evidence="3" type="ORF">DU31_19915</name>
    <name evidence="13" type="ORF">DU33_01405</name>
    <name evidence="4" type="ORF">DU34_05020</name>
    <name evidence="10" type="ORF">DU35_04410</name>
    <name evidence="12" type="ORF">DU36_00950</name>
    <name evidence="36" type="ORF">DU37_01390</name>
    <name evidence="11" type="ORF">DU38_02395</name>
    <name evidence="8" type="ORF">DU39_01035</name>
    <name evidence="1" type="ORF">DU40_00335</name>
    <name evidence="9" type="ORF">DU41_02570</name>
    <name evidence="30" type="ORF">DU42_04740</name>
    <name evidence="17" type="ORF">DU43_09110</name>
    <name evidence="31" type="ORF">DU44_19420</name>
    <name evidence="16" type="ORF">DU45_00170</name>
    <name evidence="18" type="ORF">DU46_02935</name>
    <name evidence="2" type="ORF">DU47_00835</name>
    <name evidence="32" type="ORF">DU48_00895</name>
    <name evidence="6" type="ORF">DU49_01050</name>
    <name evidence="39" type="ORF">DU50_03055</name>
    <name evidence="28" type="ORF">DU51_00050</name>
    <name evidence="7" type="ORF">DU52_03045</name>
    <name evidence="37" type="ORF">DU54_01545</name>
    <name evidence="20" type="ORF">DU55_07330</name>
    <name evidence="26" type="ORF">DU56_00145</name>
    <name evidence="23" type="ORF">DU57_02275</name>
    <name evidence="35" type="ORF">DU58_05530</name>
    <name evidence="22" type="ORF">DU59_04685</name>
    <name evidence="34" type="ORF">DU60_02385</name>
    <name evidence="21" type="ORF">DU61_03965</name>
    <name evidence="29" type="ORF">DU62_02960</name>
    <name evidence="19" type="ORF">DU63_02015</name>
    <name evidence="14" type="ORF">DU64_01805</name>
    <name evidence="33" type="ORF">DU65_02000</name>
    <name evidence="25" type="ORF">DU66_04195</name>
    <name evidence="15" type="ORF">DU67_01645</name>
    <name evidence="27" type="ORF">DU68_00300</name>
    <name evidence="24" type="ORF">DU69_01495</name>
    <name evidence="38" type="ORF">DU71_18715</name>
    <name evidence="41" type="ORF">DU72_05190</name>
    <name evidence="46" type="ORF">DU73_07845</name>
    <name evidence="44" type="ORF">DU74_04460</name>
    <name evidence="43" type="ORF">DU75_02180</name>
    <name evidence="42" type="ORF">DU76_02330</name>
    <name evidence="47" type="ORF">DU77_01060</name>
    <name evidence="50" type="ORF">DU78_05775</name>
    <name evidence="54" type="ORF">DU79_07640</name>
    <name evidence="49" type="ORF">DU80_06445</name>
    <name evidence="56" type="ORF">DU81_00780</name>
    <name evidence="51" type="ORF">DU82_01500</name>
    <name evidence="55" type="ORF">DU83_01070</name>
    <name evidence="53" type="ORF">DU84_01290</name>
    <name evidence="40" type="ORF">DU85_04320</name>
    <name evidence="48" type="ORF">DU86_02455</name>
    <name evidence="45" type="ORF">DU87_02215</name>
    <name evidence="52" type="ORF">DU88_00830</name>
    <name evidence="58" type="ORF">FQU78_11655</name>
</gene>
<dbReference type="Proteomes" id="UP000033889">
    <property type="component" value="Unassembled WGS sequence"/>
</dbReference>
<dbReference type="Proteomes" id="UP000034872">
    <property type="component" value="Unassembled WGS sequence"/>
</dbReference>
<dbReference type="Proteomes" id="UP000033987">
    <property type="component" value="Unassembled WGS sequence"/>
</dbReference>
<evidence type="ECO:0000313" key="91">
    <source>
        <dbReference type="Proteomes" id="UP000034468"/>
    </source>
</evidence>
<evidence type="ECO:0000313" key="48">
    <source>
        <dbReference type="EMBL" id="KKH75132.1"/>
    </source>
</evidence>
<evidence type="ECO:0000313" key="13">
    <source>
        <dbReference type="EMBL" id="KKG51916.1"/>
    </source>
</evidence>
<evidence type="ECO:0000313" key="76">
    <source>
        <dbReference type="Proteomes" id="UP000034188"/>
    </source>
</evidence>
<evidence type="ECO:0000313" key="73">
    <source>
        <dbReference type="Proteomes" id="UP000034142"/>
    </source>
</evidence>
<evidence type="ECO:0000313" key="2">
    <source>
        <dbReference type="EMBL" id="KKG02883.1"/>
    </source>
</evidence>
<dbReference type="Proteomes" id="UP000034578">
    <property type="component" value="Unassembled WGS sequence"/>
</dbReference>
<dbReference type="EMBL" id="JJPQ01000059">
    <property type="protein sequence ID" value="KKG83281.1"/>
    <property type="molecule type" value="Genomic_DNA"/>
</dbReference>
<evidence type="ECO:0000313" key="90">
    <source>
        <dbReference type="Proteomes" id="UP000034450"/>
    </source>
</evidence>
<evidence type="ECO:0000313" key="99">
    <source>
        <dbReference type="Proteomes" id="UP000034668"/>
    </source>
</evidence>
<evidence type="ECO:0000313" key="41">
    <source>
        <dbReference type="EMBL" id="KKH51647.1"/>
    </source>
</evidence>
<evidence type="ECO:0000313" key="100">
    <source>
        <dbReference type="Proteomes" id="UP000034672"/>
    </source>
</evidence>
<dbReference type="EMBL" id="JJPF01000140">
    <property type="protein sequence ID" value="KKG39102.1"/>
    <property type="molecule type" value="Genomic_DNA"/>
</dbReference>
<dbReference type="EMBL" id="JJQR01000080">
    <property type="protein sequence ID" value="KKH75132.1"/>
    <property type="molecule type" value="Genomic_DNA"/>
</dbReference>
<dbReference type="PATRIC" id="fig|2209.39.peg.244"/>
<dbReference type="Proteomes" id="UP000034253">
    <property type="component" value="Unassembled WGS sequence"/>
</dbReference>
<evidence type="ECO:0000313" key="62">
    <source>
        <dbReference type="Proteomes" id="UP000033878"/>
    </source>
</evidence>
<sequence>MIIKNQKFMLSVLLASMLLVSMAFVPAVTAQPEKELADGFIIDSNGQITPKSVVGELGENICDGLIAALWVLDEVIDDDRIEDAQDELSEAADAFRNNNISRGMDYLDFALNTIWDILYDWVSQIPSWLYNELVDLLNEAEDFIDQYS</sequence>
<dbReference type="Proteomes" id="UP000034672">
    <property type="component" value="Unassembled WGS sequence"/>
</dbReference>
<dbReference type="EMBL" id="JJPG01000153">
    <property type="protein sequence ID" value="KKG47363.1"/>
    <property type="molecule type" value="Genomic_DNA"/>
</dbReference>
<evidence type="ECO:0000313" key="11">
    <source>
        <dbReference type="EMBL" id="KKG47363.1"/>
    </source>
</evidence>
<dbReference type="Proteomes" id="UP000034387">
    <property type="component" value="Unassembled WGS sequence"/>
</dbReference>
<dbReference type="EMBL" id="JJPK01000076">
    <property type="protein sequence ID" value="KKG60794.1"/>
    <property type="molecule type" value="Genomic_DNA"/>
</dbReference>
<evidence type="ECO:0000313" key="28">
    <source>
        <dbReference type="EMBL" id="KKH07721.1"/>
    </source>
</evidence>
<evidence type="ECO:0000313" key="6">
    <source>
        <dbReference type="EMBL" id="KKG34486.1"/>
    </source>
</evidence>
<evidence type="ECO:0000313" key="29">
    <source>
        <dbReference type="EMBL" id="KKH11784.1"/>
    </source>
</evidence>
<dbReference type="Proteomes" id="UP000033933">
    <property type="component" value="Unassembled WGS sequence"/>
</dbReference>
<dbReference type="Proteomes" id="UP000034279">
    <property type="component" value="Unassembled WGS sequence"/>
</dbReference>
<evidence type="ECO:0000313" key="38">
    <source>
        <dbReference type="EMBL" id="KKH37662.1"/>
    </source>
</evidence>
<evidence type="ECO:0000313" key="50">
    <source>
        <dbReference type="EMBL" id="KKH81409.1"/>
    </source>
</evidence>
<dbReference type="Proteomes" id="UP000034338">
    <property type="component" value="Unassembled WGS sequence"/>
</dbReference>
<evidence type="ECO:0000313" key="65">
    <source>
        <dbReference type="Proteomes" id="UP000033933"/>
    </source>
</evidence>
<evidence type="ECO:0000313" key="19">
    <source>
        <dbReference type="EMBL" id="KKG72398.1"/>
    </source>
</evidence>
<proteinExistence type="predicted"/>
<evidence type="ECO:0000313" key="18">
    <source>
        <dbReference type="EMBL" id="KKG71386.1"/>
    </source>
</evidence>
<evidence type="ECO:0000313" key="82">
    <source>
        <dbReference type="Proteomes" id="UP000034259"/>
    </source>
</evidence>
<dbReference type="Proteomes" id="UP000034667">
    <property type="component" value="Unassembled WGS sequence"/>
</dbReference>
<dbReference type="EMBL" id="JJQH01000005">
    <property type="protein sequence ID" value="KKH44761.1"/>
    <property type="molecule type" value="Genomic_DNA"/>
</dbReference>
<dbReference type="Proteomes" id="UP000034944">
    <property type="component" value="Unassembled WGS sequence"/>
</dbReference>
<dbReference type="EMBL" id="JJOU01000154">
    <property type="protein sequence ID" value="KKG11676.1"/>
    <property type="molecule type" value="Genomic_DNA"/>
</dbReference>
<dbReference type="Proteomes" id="UP000034597">
    <property type="component" value="Unassembled WGS sequence"/>
</dbReference>
<dbReference type="Proteomes" id="UP000033878">
    <property type="component" value="Unassembled WGS sequence"/>
</dbReference>
<evidence type="ECO:0000313" key="85">
    <source>
        <dbReference type="Proteomes" id="UP000034338"/>
    </source>
</evidence>
<evidence type="ECO:0000313" key="106">
    <source>
        <dbReference type="Proteomes" id="UP000034842"/>
    </source>
</evidence>
<dbReference type="EMBL" id="JJQE01000123">
    <property type="protein sequence ID" value="KKH26613.1"/>
    <property type="molecule type" value="Genomic_DNA"/>
</dbReference>
<reference evidence="59 60" key="1">
    <citation type="journal article" date="2015" name="ISME J.">
        <title>Genomic and phenotypic differentiation among Methanosarcina mazei populations from Columbia River sediment.</title>
        <authorList>
            <person name="Youngblut N.D."/>
            <person name="Wirth J.S."/>
            <person name="Henriksen J.R."/>
            <person name="Smith M."/>
            <person name="Simon H."/>
            <person name="Metcalf W.W."/>
            <person name="Whitaker R.J."/>
        </authorList>
    </citation>
    <scope>NUCLEOTIDE SEQUENCE [LARGE SCALE GENOMIC DNA]</scope>
    <source>
        <strain evidence="31 71">1.F.A.1A.3</strain>
        <strain evidence="32 102">1.F.A.1B.3</strain>
        <strain evidence="33 66">1.F.A.1B.4</strain>
        <strain evidence="35 78">1.F.A.2.8</strain>
        <strain evidence="34 108">1.F.M.0.5</strain>
        <strain evidence="36 85">1.H.A.0.1</strain>
        <strain evidence="37 103">1.H.A.1A.1</strain>
        <strain evidence="39 68">1.H.A.1A.3</strain>
        <strain evidence="38 100">1.H.A.1A.4</strain>
        <strain evidence="40 61">1.H.A.1A.6</strain>
        <strain evidence="41 82">1.H.A.2.1</strain>
        <strain evidence="42 79">1.H.A.2.3</strain>
        <strain evidence="44 90">1.H.A.2.6</strain>
        <strain evidence="43 101">1.H.A.2.7</strain>
        <strain evidence="46">1.H.A.2.8</strain>
        <strain evidence="45 65">1.H.M.0.1</strain>
        <strain evidence="48 109">1.H.M.1A.1</strain>
        <strain evidence="47 69">1.H.M.1A.2</strain>
        <strain evidence="50 106">1.H.M.1A.3</strain>
        <strain evidence="49 75">1.H.M.2.1</strain>
        <strain evidence="51 59">1.H.M.2.2</strain>
        <strain evidence="52 110">1.H.M.2.3</strain>
        <strain evidence="54 99">1.H.M.2.4</strain>
        <strain evidence="53 107">1.H.T.2.1</strain>
        <strain evidence="56 63">1.H.T.2.3</strain>
        <strain evidence="55 92">1.H.T.2.5</strain>
        <strain evidence="3 73">2.F.A.2.3</strain>
        <strain evidence="2 95">2.F.A.2.4</strain>
        <strain evidence="1 96">2.F.T.0.2</strain>
        <strain evidence="4 70">2.F.T.2.6</strain>
        <strain evidence="7 87">3.F.A.1A.1</strain>
        <strain evidence="6 62">3.F.A.1A.3</strain>
        <strain evidence="5 84">3.F.A.1B.1</strain>
        <strain evidence="10 94">3.F.A.2.12</strain>
        <strain evidence="9 98">3.F.A.2.3</strain>
        <strain evidence="8 74">3.F.A.2.5</strain>
        <strain evidence="11 77">3.F.A.2.6</strain>
        <strain evidence="12 80">3.F.A.2.7</strain>
        <strain evidence="13 76">3.F.T.1A.1</strain>
        <strain evidence="14 83">3.F.T.1A.2</strain>
        <strain evidence="16 93">3.F.T.1A.4</strain>
        <strain evidence="15 89">3.F.T.2.1</strain>
        <strain evidence="17">3.H.A.1A.1</strain>
        <strain evidence="18 72">3.H.A.1A.2</strain>
        <strain evidence="19 67">3.H.A.2.1</strain>
        <strain evidence="20 104">3.H.A.2.4</strain>
        <strain evidence="21 64">3.H.A.2.5</strain>
        <strain evidence="23 112">3.H.A.2.6</strain>
        <strain evidence="22 88">3.H.A.2.8</strain>
        <strain evidence="24 97">3.H.M.1A.1</strain>
        <strain evidence="25 91">3.H.M.1B.1</strain>
        <strain evidence="27 60">3.H.M.1B.2</strain>
        <strain evidence="26 81">3.H.M.1B.5</strain>
        <strain evidence="30 86">3.H.M.2.7</strain>
        <strain evidence="28 105">3.H.T.1A.1</strain>
        <strain evidence="29 111">3.H.T.1A.2</strain>
    </source>
</reference>
<evidence type="ECO:0000313" key="1">
    <source>
        <dbReference type="EMBL" id="KKF98582.1"/>
    </source>
</evidence>
<dbReference type="Proteomes" id="UP000034047">
    <property type="component" value="Unassembled WGS sequence"/>
</dbReference>
<dbReference type="Proteomes" id="UP000034195">
    <property type="component" value="Unassembled WGS sequence"/>
</dbReference>
<evidence type="ECO:0000313" key="25">
    <source>
        <dbReference type="EMBL" id="KKH00145.1"/>
    </source>
</evidence>
<evidence type="ECO:0000313" key="37">
    <source>
        <dbReference type="EMBL" id="KKH37150.1"/>
    </source>
</evidence>
<evidence type="ECO:0000313" key="42">
    <source>
        <dbReference type="EMBL" id="KKH52936.1"/>
    </source>
</evidence>
<dbReference type="Proteomes" id="UP000034259">
    <property type="component" value="Unassembled WGS sequence"/>
</dbReference>
<dbReference type="EMBL" id="JJPN01000098">
    <property type="protein sequence ID" value="KKG71386.1"/>
    <property type="molecule type" value="Genomic_DNA"/>
</dbReference>
<dbReference type="Proteomes" id="UP000033835">
    <property type="component" value="Unassembled WGS sequence"/>
</dbReference>
<dbReference type="EMBL" id="JJPY01000082">
    <property type="protein sequence ID" value="KKH07721.1"/>
    <property type="molecule type" value="Genomic_DNA"/>
</dbReference>
<evidence type="ECO:0000313" key="17">
    <source>
        <dbReference type="EMBL" id="KKG68206.1"/>
    </source>
</evidence>
<evidence type="ECO:0000313" key="110">
    <source>
        <dbReference type="Proteomes" id="UP000034937"/>
    </source>
</evidence>
<dbReference type="EMBL" id="JJPA01000016">
    <property type="protein sequence ID" value="KKG37885.1"/>
    <property type="molecule type" value="Genomic_DNA"/>
</dbReference>
<dbReference type="EMBL" id="JJPL01000136">
    <property type="protein sequence ID" value="KKG60726.1"/>
    <property type="molecule type" value="Genomic_DNA"/>
</dbReference>
<evidence type="ECO:0000313" key="78">
    <source>
        <dbReference type="Proteomes" id="UP000034227"/>
    </source>
</evidence>
<evidence type="ECO:0000313" key="92">
    <source>
        <dbReference type="Proteomes" id="UP000034547"/>
    </source>
</evidence>
<evidence type="ECO:0000313" key="7">
    <source>
        <dbReference type="EMBL" id="KKG37885.1"/>
    </source>
</evidence>
<name>A0A0F8S6S5_METMZ</name>
<evidence type="ECO:0000313" key="64">
    <source>
        <dbReference type="Proteomes" id="UP000033889"/>
    </source>
</evidence>
<dbReference type="OrthoDB" id="142734at2157"/>
<dbReference type="RefSeq" id="WP_048038379.1">
    <property type="nucleotide sequence ID" value="NZ_AP019780.1"/>
</dbReference>
<dbReference type="Proteomes" id="UP000034921">
    <property type="component" value="Unassembled WGS sequence"/>
</dbReference>
<dbReference type="EMBL" id="JJPB01000019">
    <property type="protein sequence ID" value="KKG34486.1"/>
    <property type="molecule type" value="Genomic_DNA"/>
</dbReference>
<dbReference type="Proteomes" id="UP000300067">
    <property type="component" value="Chromosome"/>
</dbReference>
<evidence type="ECO:0000313" key="98">
    <source>
        <dbReference type="Proteomes" id="UP000034667"/>
    </source>
</evidence>
<evidence type="ECO:0000313" key="26">
    <source>
        <dbReference type="EMBL" id="KKH01685.1"/>
    </source>
</evidence>
<evidence type="ECO:0000313" key="63">
    <source>
        <dbReference type="Proteomes" id="UP000033885"/>
    </source>
</evidence>
<evidence type="ECO:0000313" key="96">
    <source>
        <dbReference type="Proteomes" id="UP000034597"/>
    </source>
</evidence>
<evidence type="ECO:0000313" key="44">
    <source>
        <dbReference type="EMBL" id="KKH62624.1"/>
    </source>
</evidence>
<evidence type="ECO:0000313" key="102">
    <source>
        <dbReference type="Proteomes" id="UP000034733"/>
    </source>
</evidence>
<evidence type="ECO:0000313" key="54">
    <source>
        <dbReference type="EMBL" id="KKH98976.1"/>
    </source>
</evidence>
<evidence type="ECO:0000313" key="35">
    <source>
        <dbReference type="EMBL" id="KKH26786.1"/>
    </source>
</evidence>
<evidence type="ECO:0000313" key="95">
    <source>
        <dbReference type="Proteomes" id="UP000034578"/>
    </source>
</evidence>
<evidence type="ECO:0000313" key="109">
    <source>
        <dbReference type="Proteomes" id="UP000034925"/>
    </source>
</evidence>
<dbReference type="EMBL" id="JJQV01000023">
    <property type="protein sequence ID" value="KKH85871.1"/>
    <property type="molecule type" value="Genomic_DNA"/>
</dbReference>
<dbReference type="Proteomes" id="UP000034040">
    <property type="component" value="Unassembled WGS sequence"/>
</dbReference>
<evidence type="ECO:0000313" key="33">
    <source>
        <dbReference type="EMBL" id="KKH25817.1"/>
    </source>
</evidence>
<reference evidence="57 113" key="2">
    <citation type="submission" date="2018-05" db="EMBL/GenBank/DDBJ databases">
        <title>Methanosarcina gilichinskyana sp. nov., a novel methanogenic archaeon isolated from Holocene permafrost, North East Russia.</title>
        <authorList>
            <person name="Oshurkova V."/>
            <person name="Meer M."/>
            <person name="Bochkareva O."/>
            <person name="Shcherbakova V."/>
        </authorList>
    </citation>
    <scope>NUCLEOTIDE SEQUENCE [LARGE SCALE GENOMIC DNA]</scope>
    <source>
        <strain evidence="57 113">JL01</strain>
    </source>
</reference>
<evidence type="ECO:0000313" key="40">
    <source>
        <dbReference type="EMBL" id="KKH50140.1"/>
    </source>
</evidence>
<evidence type="ECO:0000313" key="34">
    <source>
        <dbReference type="EMBL" id="KKH26613.1"/>
    </source>
</evidence>
<dbReference type="Proteomes" id="UP000034925">
    <property type="component" value="Unassembled WGS sequence"/>
</dbReference>
<dbReference type="Proteomes" id="UP000034409">
    <property type="component" value="Unassembled WGS sequence"/>
</dbReference>
<dbReference type="Proteomes" id="UP000034733">
    <property type="component" value="Unassembled WGS sequence"/>
</dbReference>
<evidence type="ECO:0000313" key="101">
    <source>
        <dbReference type="Proteomes" id="UP000034692"/>
    </source>
</evidence>
<evidence type="ECO:0000313" key="67">
    <source>
        <dbReference type="Proteomes" id="UP000034001"/>
    </source>
</evidence>
<evidence type="ECO:0000313" key="20">
    <source>
        <dbReference type="EMBL" id="KKG78945.1"/>
    </source>
</evidence>
<dbReference type="EMBL" id="JJQZ01000134">
    <property type="protein sequence ID" value="KKH93288.1"/>
    <property type="molecule type" value="Genomic_DNA"/>
</dbReference>
<dbReference type="Proteomes" id="UP000034450">
    <property type="component" value="Unassembled WGS sequence"/>
</dbReference>
<evidence type="ECO:0000313" key="3">
    <source>
        <dbReference type="EMBL" id="KKG08007.1"/>
    </source>
</evidence>
<evidence type="ECO:0000313" key="81">
    <source>
        <dbReference type="Proteomes" id="UP000034253"/>
    </source>
</evidence>
<protein>
    <submittedName>
        <fullName evidence="46">Uncharacterized protein</fullName>
    </submittedName>
</protein>
<evidence type="ECO:0000313" key="39">
    <source>
        <dbReference type="EMBL" id="KKH44761.1"/>
    </source>
</evidence>
<dbReference type="Proteomes" id="UP000034151">
    <property type="component" value="Unassembled WGS sequence"/>
</dbReference>
<dbReference type="Proteomes" id="UP000034668">
    <property type="component" value="Unassembled WGS sequence"/>
</dbReference>
<evidence type="ECO:0000313" key="66">
    <source>
        <dbReference type="Proteomes" id="UP000033987"/>
    </source>
</evidence>
<evidence type="ECO:0000313" key="27">
    <source>
        <dbReference type="EMBL" id="KKH04168.1"/>
    </source>
</evidence>
<evidence type="ECO:0000313" key="58">
    <source>
        <dbReference type="EMBL" id="QIB91608.1"/>
    </source>
</evidence>
<evidence type="ECO:0000313" key="9">
    <source>
        <dbReference type="EMBL" id="KKG41426.1"/>
    </source>
</evidence>
<dbReference type="Proteomes" id="UP000034188">
    <property type="component" value="Unassembled WGS sequence"/>
</dbReference>
<evidence type="ECO:0000313" key="57">
    <source>
        <dbReference type="EMBL" id="QCR17590.1"/>
    </source>
</evidence>
<evidence type="ECO:0000313" key="31">
    <source>
        <dbReference type="EMBL" id="KKH15841.1"/>
    </source>
</evidence>
<dbReference type="EMBL" id="JJRA01000032">
    <property type="protein sequence ID" value="KKI05600.1"/>
    <property type="molecule type" value="Genomic_DNA"/>
</dbReference>
<evidence type="ECO:0000313" key="68">
    <source>
        <dbReference type="Proteomes" id="UP000034021"/>
    </source>
</evidence>
<dbReference type="Proteomes" id="UP000034142">
    <property type="component" value="Unassembled WGS sequence"/>
</dbReference>
<dbReference type="Proteomes" id="UP000034232">
    <property type="component" value="Unassembled WGS sequence"/>
</dbReference>
<evidence type="ECO:0000313" key="88">
    <source>
        <dbReference type="Proteomes" id="UP000034409"/>
    </source>
</evidence>
<evidence type="ECO:0000313" key="103">
    <source>
        <dbReference type="Proteomes" id="UP000034758"/>
    </source>
</evidence>
<dbReference type="Proteomes" id="UP000034937">
    <property type="component" value="Unassembled WGS sequence"/>
</dbReference>
<dbReference type="Proteomes" id="UP000034021">
    <property type="component" value="Unassembled WGS sequence"/>
</dbReference>
<dbReference type="Proteomes" id="UP000467371">
    <property type="component" value="Chromosome"/>
</dbReference>
<dbReference type="EMBL" id="JJQX01000029">
    <property type="protein sequence ID" value="KKH98976.1"/>
    <property type="molecule type" value="Genomic_DNA"/>
</dbReference>
<dbReference type="Proteomes" id="UP000033814">
    <property type="component" value="Unassembled WGS sequence"/>
</dbReference>
<evidence type="ECO:0000313" key="77">
    <source>
        <dbReference type="Proteomes" id="UP000034195"/>
    </source>
</evidence>
<dbReference type="Proteomes" id="UP000034692">
    <property type="component" value="Unassembled WGS sequence"/>
</dbReference>
<dbReference type="GeneID" id="24851856"/>
<accession>A0A0F8S6S5</accession>
<evidence type="ECO:0000313" key="8">
    <source>
        <dbReference type="EMBL" id="KKG39102.1"/>
    </source>
</evidence>
<dbReference type="EMBL" id="JJPX01000032">
    <property type="protein sequence ID" value="KKH12905.1"/>
    <property type="molecule type" value="Genomic_DNA"/>
</dbReference>
<evidence type="ECO:0000313" key="97">
    <source>
        <dbReference type="Proteomes" id="UP000034657"/>
    </source>
</evidence>
<dbReference type="Proteomes" id="UP000034074">
    <property type="component" value="Unassembled WGS sequence"/>
</dbReference>
<evidence type="ECO:0000313" key="112">
    <source>
        <dbReference type="Proteomes" id="UP000034950"/>
    </source>
</evidence>
<dbReference type="EMBL" id="JJQK01000118">
    <property type="protein sequence ID" value="KKH51647.1"/>
    <property type="molecule type" value="Genomic_DNA"/>
</dbReference>
<evidence type="ECO:0000313" key="4">
    <source>
        <dbReference type="EMBL" id="KKG11676.1"/>
    </source>
</evidence>
<dbReference type="EMBL" id="JJQN01000015">
    <property type="protein sequence ID" value="KKH62624.1"/>
    <property type="molecule type" value="Genomic_DNA"/>
</dbReference>
<evidence type="ECO:0000313" key="87">
    <source>
        <dbReference type="Proteomes" id="UP000034399"/>
    </source>
</evidence>
<dbReference type="EMBL" id="JJPU01000047">
    <property type="protein sequence ID" value="KKH00145.1"/>
    <property type="molecule type" value="Genomic_DNA"/>
</dbReference>
<dbReference type="Proteomes" id="UP000034950">
    <property type="component" value="Unassembled WGS sequence"/>
</dbReference>
<dbReference type="EMBL" id="JJQS01000125">
    <property type="protein sequence ID" value="KKH72047.1"/>
    <property type="molecule type" value="Genomic_DNA"/>
</dbReference>
<dbReference type="EMBL" id="JJPM01000306">
    <property type="protein sequence ID" value="KKG68206.1"/>
    <property type="molecule type" value="Genomic_DNA"/>
</dbReference>
<dbReference type="EMBL" id="JJOS01000060">
    <property type="protein sequence ID" value="KKG02883.1"/>
    <property type="molecule type" value="Genomic_DNA"/>
</dbReference>
<evidence type="ECO:0000313" key="16">
    <source>
        <dbReference type="EMBL" id="KKG60794.1"/>
    </source>
</evidence>
<evidence type="ECO:0000313" key="46">
    <source>
        <dbReference type="EMBL" id="KKH68989.1"/>
    </source>
</evidence>
<dbReference type="EMBL" id="JJQU01000238">
    <property type="protein sequence ID" value="KKH80344.1"/>
    <property type="molecule type" value="Genomic_DNA"/>
</dbReference>
<evidence type="ECO:0000313" key="107">
    <source>
        <dbReference type="Proteomes" id="UP000034872"/>
    </source>
</evidence>
<reference evidence="58 114" key="3">
    <citation type="journal article" date="2020" name="Environ. Microbiol. Rep.">
        <title>Redox cycling of Fe(II) and Fe(III) in magnetite accelerates aceticlastic methanogenesis by Methanosarcina mazei.</title>
        <authorList>
            <person name="Wang H."/>
            <person name="Byrne J.M."/>
            <person name="Liu P."/>
            <person name="Liu J."/>
            <person name="Dong X."/>
            <person name="Lu Y."/>
        </authorList>
    </citation>
    <scope>NUCLEOTIDE SEQUENCE [LARGE SCALE GENOMIC DNA]</scope>
    <source>
        <strain evidence="114">zm-15</strain>
        <strain evidence="58">Zm-15</strain>
    </source>
</reference>
<dbReference type="EMBL" id="JJPT01000059">
    <property type="protein sequence ID" value="KKG92276.1"/>
    <property type="molecule type" value="Genomic_DNA"/>
</dbReference>
<dbReference type="EMBL" id="JJPI01000115">
    <property type="protein sequence ID" value="KKG51916.1"/>
    <property type="molecule type" value="Genomic_DNA"/>
</dbReference>
<dbReference type="Proteomes" id="UP000034842">
    <property type="component" value="Unassembled WGS sequence"/>
</dbReference>
<evidence type="ECO:0000313" key="47">
    <source>
        <dbReference type="EMBL" id="KKH72047.1"/>
    </source>
</evidence>
<dbReference type="Proteomes" id="UP000034657">
    <property type="component" value="Unassembled WGS sequence"/>
</dbReference>
<evidence type="ECO:0000313" key="14">
    <source>
        <dbReference type="EMBL" id="KKG59338.1"/>
    </source>
</evidence>
<evidence type="ECO:0000313" key="80">
    <source>
        <dbReference type="Proteomes" id="UP000034243"/>
    </source>
</evidence>
<evidence type="ECO:0000313" key="5">
    <source>
        <dbReference type="EMBL" id="KKG31807.1"/>
    </source>
</evidence>
<evidence type="ECO:0000313" key="12">
    <source>
        <dbReference type="EMBL" id="KKG48585.1"/>
    </source>
</evidence>
<dbReference type="EMBL" id="JJQA01000082">
    <property type="protein sequence ID" value="KKH15841.1"/>
    <property type="molecule type" value="Genomic_DNA"/>
</dbReference>
<evidence type="ECO:0000313" key="94">
    <source>
        <dbReference type="Proteomes" id="UP000034577"/>
    </source>
</evidence>
<evidence type="ECO:0000313" key="43">
    <source>
        <dbReference type="EMBL" id="KKH58753.1"/>
    </source>
</evidence>
<dbReference type="EMBL" id="JJPR01000078">
    <property type="protein sequence ID" value="KKG87030.1"/>
    <property type="molecule type" value="Genomic_DNA"/>
</dbReference>
<dbReference type="EMBL" id="JJPW01000043">
    <property type="protein sequence ID" value="KKH01685.1"/>
    <property type="molecule type" value="Genomic_DNA"/>
</dbReference>
<dbReference type="Proteomes" id="UP000034547">
    <property type="component" value="Unassembled WGS sequence"/>
</dbReference>
<dbReference type="EMBL" id="JJPC01000134">
    <property type="protein sequence ID" value="KKG31807.1"/>
    <property type="molecule type" value="Genomic_DNA"/>
</dbReference>
<dbReference type="EMBL" id="JJQC01000002">
    <property type="protein sequence ID" value="KKH25817.1"/>
    <property type="molecule type" value="Genomic_DNA"/>
</dbReference>
<dbReference type="EMBL" id="CP042908">
    <property type="protein sequence ID" value="QIB91608.1"/>
    <property type="molecule type" value="Genomic_DNA"/>
</dbReference>
<dbReference type="EMBL" id="CP029709">
    <property type="protein sequence ID" value="QCR17590.1"/>
    <property type="molecule type" value="Genomic_DNA"/>
</dbReference>
<evidence type="ECO:0000313" key="52">
    <source>
        <dbReference type="EMBL" id="KKH89671.1"/>
    </source>
</evidence>
<evidence type="ECO:0000313" key="15">
    <source>
        <dbReference type="EMBL" id="KKG60726.1"/>
    </source>
</evidence>
<dbReference type="Proteomes" id="UP000034817">
    <property type="component" value="Unassembled WGS sequence"/>
</dbReference>
<dbReference type="EMBL" id="JJQP01000072">
    <property type="protein sequence ID" value="KKH68989.1"/>
    <property type="molecule type" value="Genomic_DNA"/>
</dbReference>
<evidence type="ECO:0000313" key="114">
    <source>
        <dbReference type="Proteomes" id="UP000467371"/>
    </source>
</evidence>
<dbReference type="EMBL" id="JJPZ01000061">
    <property type="protein sequence ID" value="KKH11784.1"/>
    <property type="molecule type" value="Genomic_DNA"/>
</dbReference>
<dbReference type="Proteomes" id="UP000034424">
    <property type="component" value="Unassembled WGS sequence"/>
</dbReference>
<evidence type="ECO:0000313" key="104">
    <source>
        <dbReference type="Proteomes" id="UP000034817"/>
    </source>
</evidence>
<evidence type="ECO:0000313" key="56">
    <source>
        <dbReference type="EMBL" id="KKI05600.1"/>
    </source>
</evidence>
<dbReference type="Proteomes" id="UP000034566">
    <property type="component" value="Unassembled WGS sequence"/>
</dbReference>
<evidence type="ECO:0000313" key="70">
    <source>
        <dbReference type="Proteomes" id="UP000034047"/>
    </source>
</evidence>
<dbReference type="Proteomes" id="UP000034758">
    <property type="component" value="Unassembled WGS sequence"/>
</dbReference>
<evidence type="ECO:0000313" key="60">
    <source>
        <dbReference type="Proteomes" id="UP000033835"/>
    </source>
</evidence>
<evidence type="ECO:0000313" key="10">
    <source>
        <dbReference type="EMBL" id="KKG42079.1"/>
    </source>
</evidence>
<dbReference type="EMBL" id="JJQG01000107">
    <property type="protein sequence ID" value="KKH37150.1"/>
    <property type="molecule type" value="Genomic_DNA"/>
</dbReference>
<evidence type="ECO:0000313" key="71">
    <source>
        <dbReference type="Proteomes" id="UP000034064"/>
    </source>
</evidence>
<dbReference type="EMBL" id="JJPS01000198">
    <property type="protein sequence ID" value="KKG85832.1"/>
    <property type="molecule type" value="Genomic_DNA"/>
</dbReference>
<dbReference type="Proteomes" id="UP000034064">
    <property type="component" value="Unassembled WGS sequence"/>
</dbReference>
<dbReference type="EMBL" id="JJPJ01000121">
    <property type="protein sequence ID" value="KKG59338.1"/>
    <property type="molecule type" value="Genomic_DNA"/>
</dbReference>
<dbReference type="Proteomes" id="UP000034227">
    <property type="component" value="Unassembled WGS sequence"/>
</dbReference>
<evidence type="ECO:0000313" key="22">
    <source>
        <dbReference type="EMBL" id="KKG85832.1"/>
    </source>
</evidence>
<dbReference type="AlphaFoldDB" id="A0A0F8S6S5"/>
<dbReference type="EMBL" id="JJQF01000041">
    <property type="protein sequence ID" value="KKH32913.1"/>
    <property type="molecule type" value="Genomic_DNA"/>
</dbReference>
<evidence type="ECO:0000313" key="93">
    <source>
        <dbReference type="Proteomes" id="UP000034566"/>
    </source>
</evidence>
<dbReference type="EMBL" id="JJQO01000337">
    <property type="protein sequence ID" value="KKH58753.1"/>
    <property type="molecule type" value="Genomic_DNA"/>
</dbReference>